<proteinExistence type="predicted"/>
<accession>A0A914CE78</accession>
<keyword evidence="1" id="KW-1185">Reference proteome</keyword>
<dbReference type="AlphaFoldDB" id="A0A914CE78"/>
<evidence type="ECO:0000313" key="2">
    <source>
        <dbReference type="WBParaSite" id="ACRNAN_Path_984.g3783.t1"/>
    </source>
</evidence>
<organism evidence="1 2">
    <name type="scientific">Acrobeloides nanus</name>
    <dbReference type="NCBI Taxonomy" id="290746"/>
    <lineage>
        <taxon>Eukaryota</taxon>
        <taxon>Metazoa</taxon>
        <taxon>Ecdysozoa</taxon>
        <taxon>Nematoda</taxon>
        <taxon>Chromadorea</taxon>
        <taxon>Rhabditida</taxon>
        <taxon>Tylenchina</taxon>
        <taxon>Cephalobomorpha</taxon>
        <taxon>Cephaloboidea</taxon>
        <taxon>Cephalobidae</taxon>
        <taxon>Acrobeloides</taxon>
    </lineage>
</organism>
<evidence type="ECO:0000313" key="1">
    <source>
        <dbReference type="Proteomes" id="UP000887540"/>
    </source>
</evidence>
<protein>
    <submittedName>
        <fullName evidence="2">Uncharacterized protein</fullName>
    </submittedName>
</protein>
<dbReference type="WBParaSite" id="ACRNAN_Path_984.g3783.t1">
    <property type="protein sequence ID" value="ACRNAN_Path_984.g3783.t1"/>
    <property type="gene ID" value="ACRNAN_Path_984.g3783"/>
</dbReference>
<name>A0A914CE78_9BILA</name>
<sequence>MPAVETAIYMPAVETTTYTPTEVISTITETEVISTITQTKVNSKYECPGYTYFVIASEEVTYIYYFYHVYIIQNQRVVKKVYQVEFFVPWNSSYISMEAGYIRNGSLILLDDKKQ</sequence>
<dbReference type="Proteomes" id="UP000887540">
    <property type="component" value="Unplaced"/>
</dbReference>
<reference evidence="2" key="1">
    <citation type="submission" date="2022-11" db="UniProtKB">
        <authorList>
            <consortium name="WormBaseParasite"/>
        </authorList>
    </citation>
    <scope>IDENTIFICATION</scope>
</reference>